<proteinExistence type="predicted"/>
<organism evidence="1 2">
    <name type="scientific">Dactylonectria macrodidyma</name>
    <dbReference type="NCBI Taxonomy" id="307937"/>
    <lineage>
        <taxon>Eukaryota</taxon>
        <taxon>Fungi</taxon>
        <taxon>Dikarya</taxon>
        <taxon>Ascomycota</taxon>
        <taxon>Pezizomycotina</taxon>
        <taxon>Sordariomycetes</taxon>
        <taxon>Hypocreomycetidae</taxon>
        <taxon>Hypocreales</taxon>
        <taxon>Nectriaceae</taxon>
        <taxon>Dactylonectria</taxon>
    </lineage>
</organism>
<evidence type="ECO:0000313" key="1">
    <source>
        <dbReference type="EMBL" id="KAH7165249.1"/>
    </source>
</evidence>
<gene>
    <name evidence="1" type="ORF">EDB81DRAFT_917216</name>
</gene>
<dbReference type="InterPro" id="IPR053157">
    <property type="entry name" value="Sterol_Uptake_Regulator"/>
</dbReference>
<name>A0A9P9JJJ3_9HYPO</name>
<sequence>MSCNGFLEWVILYRGTRILLSPPYEEVLHSGVLRPMFELGLERRRGLLAPLGTLDTAKTSLLLKLQAAIHSHVKDAERLEAYDATIDHLRRAFHAVYDKPIEDLKNMDVFAWMFSISDGYVALLKQQDPVALALFACFASLVREMRRMWWTHGWGEWCISQICTELKKEEDWLVQYVSDITG</sequence>
<keyword evidence="2" id="KW-1185">Reference proteome</keyword>
<dbReference type="OrthoDB" id="416217at2759"/>
<evidence type="ECO:0000313" key="2">
    <source>
        <dbReference type="Proteomes" id="UP000738349"/>
    </source>
</evidence>
<reference evidence="1" key="1">
    <citation type="journal article" date="2021" name="Nat. Commun.">
        <title>Genetic determinants of endophytism in the Arabidopsis root mycobiome.</title>
        <authorList>
            <person name="Mesny F."/>
            <person name="Miyauchi S."/>
            <person name="Thiergart T."/>
            <person name="Pickel B."/>
            <person name="Atanasova L."/>
            <person name="Karlsson M."/>
            <person name="Huettel B."/>
            <person name="Barry K.W."/>
            <person name="Haridas S."/>
            <person name="Chen C."/>
            <person name="Bauer D."/>
            <person name="Andreopoulos W."/>
            <person name="Pangilinan J."/>
            <person name="LaButti K."/>
            <person name="Riley R."/>
            <person name="Lipzen A."/>
            <person name="Clum A."/>
            <person name="Drula E."/>
            <person name="Henrissat B."/>
            <person name="Kohler A."/>
            <person name="Grigoriev I.V."/>
            <person name="Martin F.M."/>
            <person name="Hacquard S."/>
        </authorList>
    </citation>
    <scope>NUCLEOTIDE SEQUENCE</scope>
    <source>
        <strain evidence="1">MPI-CAGE-AT-0147</strain>
    </source>
</reference>
<dbReference type="GO" id="GO:0001228">
    <property type="term" value="F:DNA-binding transcription activator activity, RNA polymerase II-specific"/>
    <property type="evidence" value="ECO:0007669"/>
    <property type="project" value="TreeGrafter"/>
</dbReference>
<comment type="caution">
    <text evidence="1">The sequence shown here is derived from an EMBL/GenBank/DDBJ whole genome shotgun (WGS) entry which is preliminary data.</text>
</comment>
<dbReference type="Proteomes" id="UP000738349">
    <property type="component" value="Unassembled WGS sequence"/>
</dbReference>
<dbReference type="PANTHER" id="PTHR47784">
    <property type="entry name" value="STEROL UPTAKE CONTROL PROTEIN 2"/>
    <property type="match status" value="1"/>
</dbReference>
<dbReference type="EMBL" id="JAGMUV010000003">
    <property type="protein sequence ID" value="KAH7165249.1"/>
    <property type="molecule type" value="Genomic_DNA"/>
</dbReference>
<protein>
    <submittedName>
        <fullName evidence="1">Uncharacterized protein</fullName>
    </submittedName>
</protein>
<dbReference type="PANTHER" id="PTHR47784:SF5">
    <property type="entry name" value="STEROL UPTAKE CONTROL PROTEIN 2"/>
    <property type="match status" value="1"/>
</dbReference>
<accession>A0A9P9JJJ3</accession>
<dbReference type="AlphaFoldDB" id="A0A9P9JJJ3"/>